<proteinExistence type="predicted"/>
<feature type="compositionally biased region" description="Polar residues" evidence="4">
    <location>
        <begin position="61"/>
        <end position="72"/>
    </location>
</feature>
<feature type="compositionally biased region" description="Low complexity" evidence="4">
    <location>
        <begin position="1"/>
        <end position="16"/>
    </location>
</feature>
<dbReference type="SMART" id="SM00320">
    <property type="entry name" value="WD40"/>
    <property type="match status" value="7"/>
</dbReference>
<dbReference type="AlphaFoldDB" id="A0A131YW23"/>
<dbReference type="PANTHER" id="PTHR15574">
    <property type="entry name" value="WD REPEAT DOMAIN-CONTAINING FAMILY"/>
    <property type="match status" value="1"/>
</dbReference>
<dbReference type="Gene3D" id="2.130.10.10">
    <property type="entry name" value="YVTN repeat-like/Quinoprotein amine dehydrogenase"/>
    <property type="match status" value="1"/>
</dbReference>
<sequence length="646" mass="71825">MSADSGASGEAALSSEADADERPKDSKSQGDVDGRLMRKDDSGIGSEPADDRPEAPAHPSNGGQESPDSGNQDCAEAGASEPQEAAGTAEKRPTTETEDDSDGFPEEKKQKTEEKKTRRLLNLLGRTRRSGSASEDTTSGDTTRGGGSSSFFTEDSDDNISVNSDDTFHMSQDDREEDDAESLEGNYDPTPNTPAPAYKWLVWEALTQREYGRKAAASHVDKFRLDCYGSRRIVERLELMYKMHAHDGCVNALHFNSTGTRLASGSDDLSVVIWDWATGEPVLKYDSGHRSNVFQAKFVPMTGDCYIVSCARDGLVRLAELSSTGVCKTTRRLAQHRATAHKLAIENDSPHTVLSCGEDAYVFGIDLRKSTPDKLVLVKENDKKVPLYTIFINPANPNEYAVGGRDHYVRVYDRRHTREDSNPMKKFCPHHLMNCEVRASVSCLVYNYDGSEILASYNDEDIYIFNSKHSDGAEFVHRYKGHRNSQTVKGVNYMGLRSEYVVSGSDCGYIYLWDKESEHIIHSMHGDEEGVVNCLEPHPSCPILATSGLDEDVKIWVPSCENPPDMSDLKMRVCKNMKEREEERKREGHEAIDSQMLWYLMQQLHRSAQSRARSDRGGGADSSTDSDNSDDDDDMDTQHSLQCVQS</sequence>
<name>A0A131YW23_RHIAP</name>
<dbReference type="GO" id="GO:0080008">
    <property type="term" value="C:Cul4-RING E3 ubiquitin ligase complex"/>
    <property type="evidence" value="ECO:0007669"/>
    <property type="project" value="TreeGrafter"/>
</dbReference>
<dbReference type="PROSITE" id="PS50294">
    <property type="entry name" value="WD_REPEATS_REGION"/>
    <property type="match status" value="1"/>
</dbReference>
<protein>
    <submittedName>
        <fullName evidence="5">WD repeat-containing protein 42A</fullName>
    </submittedName>
</protein>
<feature type="region of interest" description="Disordered" evidence="4">
    <location>
        <begin position="1"/>
        <end position="192"/>
    </location>
</feature>
<feature type="compositionally biased region" description="Low complexity" evidence="4">
    <location>
        <begin position="149"/>
        <end position="165"/>
    </location>
</feature>
<evidence type="ECO:0000256" key="2">
    <source>
        <dbReference type="ARBA" id="ARBA00022737"/>
    </source>
</evidence>
<dbReference type="PROSITE" id="PS50082">
    <property type="entry name" value="WD_REPEATS_2"/>
    <property type="match status" value="1"/>
</dbReference>
<feature type="repeat" description="WD" evidence="3">
    <location>
        <begin position="243"/>
        <end position="284"/>
    </location>
</feature>
<feature type="compositionally biased region" description="Low complexity" evidence="4">
    <location>
        <begin position="120"/>
        <end position="142"/>
    </location>
</feature>
<dbReference type="InterPro" id="IPR045151">
    <property type="entry name" value="DCAF8"/>
</dbReference>
<dbReference type="EMBL" id="GEDV01005164">
    <property type="protein sequence ID" value="JAP83393.1"/>
    <property type="molecule type" value="Transcribed_RNA"/>
</dbReference>
<dbReference type="InterPro" id="IPR015943">
    <property type="entry name" value="WD40/YVTN_repeat-like_dom_sf"/>
</dbReference>
<feature type="region of interest" description="Disordered" evidence="4">
    <location>
        <begin position="608"/>
        <end position="646"/>
    </location>
</feature>
<dbReference type="InterPro" id="IPR036322">
    <property type="entry name" value="WD40_repeat_dom_sf"/>
</dbReference>
<evidence type="ECO:0000313" key="5">
    <source>
        <dbReference type="EMBL" id="JAP83393.1"/>
    </source>
</evidence>
<feature type="compositionally biased region" description="Basic and acidic residues" evidence="4">
    <location>
        <begin position="20"/>
        <end position="42"/>
    </location>
</feature>
<reference evidence="5" key="1">
    <citation type="journal article" date="2016" name="Ticks Tick Borne Dis.">
        <title>De novo assembly and annotation of the salivary gland transcriptome of Rhipicephalus appendiculatus male and female ticks during blood feeding.</title>
        <authorList>
            <person name="de Castro M.H."/>
            <person name="de Klerk D."/>
            <person name="Pienaar R."/>
            <person name="Latif A.A."/>
            <person name="Rees D.J."/>
            <person name="Mans B.J."/>
        </authorList>
    </citation>
    <scope>NUCLEOTIDE SEQUENCE</scope>
    <source>
        <tissue evidence="5">Salivary glands</tissue>
    </source>
</reference>
<dbReference type="GO" id="GO:0005737">
    <property type="term" value="C:cytoplasm"/>
    <property type="evidence" value="ECO:0007669"/>
    <property type="project" value="TreeGrafter"/>
</dbReference>
<keyword evidence="1 3" id="KW-0853">WD repeat</keyword>
<dbReference type="SUPFAM" id="SSF50978">
    <property type="entry name" value="WD40 repeat-like"/>
    <property type="match status" value="1"/>
</dbReference>
<evidence type="ECO:0000256" key="1">
    <source>
        <dbReference type="ARBA" id="ARBA00022574"/>
    </source>
</evidence>
<dbReference type="PANTHER" id="PTHR15574:SF21">
    <property type="entry name" value="DDB1- AND CUL4-ASSOCIATED FACTOR 8"/>
    <property type="match status" value="1"/>
</dbReference>
<dbReference type="Pfam" id="PF00400">
    <property type="entry name" value="WD40"/>
    <property type="match status" value="3"/>
</dbReference>
<accession>A0A131YW23</accession>
<feature type="compositionally biased region" description="Basic and acidic residues" evidence="4">
    <location>
        <begin position="105"/>
        <end position="116"/>
    </location>
</feature>
<dbReference type="InterPro" id="IPR001680">
    <property type="entry name" value="WD40_rpt"/>
</dbReference>
<evidence type="ECO:0000256" key="3">
    <source>
        <dbReference type="PROSITE-ProRule" id="PRU00221"/>
    </source>
</evidence>
<evidence type="ECO:0000256" key="4">
    <source>
        <dbReference type="SAM" id="MobiDB-lite"/>
    </source>
</evidence>
<organism evidence="5">
    <name type="scientific">Rhipicephalus appendiculatus</name>
    <name type="common">Brown ear tick</name>
    <dbReference type="NCBI Taxonomy" id="34631"/>
    <lineage>
        <taxon>Eukaryota</taxon>
        <taxon>Metazoa</taxon>
        <taxon>Ecdysozoa</taxon>
        <taxon>Arthropoda</taxon>
        <taxon>Chelicerata</taxon>
        <taxon>Arachnida</taxon>
        <taxon>Acari</taxon>
        <taxon>Parasitiformes</taxon>
        <taxon>Ixodida</taxon>
        <taxon>Ixodoidea</taxon>
        <taxon>Ixodidae</taxon>
        <taxon>Rhipicephalinae</taxon>
        <taxon>Rhipicephalus</taxon>
        <taxon>Rhipicephalus</taxon>
    </lineage>
</organism>
<keyword evidence="2" id="KW-0677">Repeat</keyword>